<organism evidence="1 2">
    <name type="scientific">Parapedobacter indicus</name>
    <dbReference type="NCBI Taxonomy" id="1477437"/>
    <lineage>
        <taxon>Bacteria</taxon>
        <taxon>Pseudomonadati</taxon>
        <taxon>Bacteroidota</taxon>
        <taxon>Sphingobacteriia</taxon>
        <taxon>Sphingobacteriales</taxon>
        <taxon>Sphingobacteriaceae</taxon>
        <taxon>Parapedobacter</taxon>
    </lineage>
</organism>
<accession>A0A1I3DZV5</accession>
<evidence type="ECO:0000313" key="2">
    <source>
        <dbReference type="Proteomes" id="UP000198670"/>
    </source>
</evidence>
<evidence type="ECO:0000313" key="1">
    <source>
        <dbReference type="EMBL" id="SFH92280.1"/>
    </source>
</evidence>
<name>A0A1I3DZV5_9SPHI</name>
<sequence>MCPARVDKSFSAMLNREQLSEMRDVLKDVAKVGAVQVLTEIGQLKPFITKAEAYRLYGRTKVDMWIRNRLVTPRGGFGEKWRLERSELEAISASASLAAYVNSMAFKDKGVKVNLDELK</sequence>
<keyword evidence="2" id="KW-1185">Reference proteome</keyword>
<dbReference type="STRING" id="1477437.SAMN05444682_101708"/>
<proteinExistence type="predicted"/>
<protein>
    <submittedName>
        <fullName evidence="1">Uncharacterized protein</fullName>
    </submittedName>
</protein>
<reference evidence="1 2" key="1">
    <citation type="submission" date="2016-10" db="EMBL/GenBank/DDBJ databases">
        <authorList>
            <person name="de Groot N.N."/>
        </authorList>
    </citation>
    <scope>NUCLEOTIDE SEQUENCE [LARGE SCALE GENOMIC DNA]</scope>
    <source>
        <strain evidence="1 2">RK1</strain>
    </source>
</reference>
<gene>
    <name evidence="1" type="ORF">SAMN05444682_101708</name>
</gene>
<dbReference type="AlphaFoldDB" id="A0A1I3DZV5"/>
<dbReference type="Proteomes" id="UP000198670">
    <property type="component" value="Unassembled WGS sequence"/>
</dbReference>
<dbReference type="EMBL" id="FOQO01000001">
    <property type="protein sequence ID" value="SFH92280.1"/>
    <property type="molecule type" value="Genomic_DNA"/>
</dbReference>